<proteinExistence type="predicted"/>
<dbReference type="PANTHER" id="PTHR31616">
    <property type="entry name" value="TREHALASE"/>
    <property type="match status" value="1"/>
</dbReference>
<dbReference type="PANTHER" id="PTHR31616:SF0">
    <property type="entry name" value="GLUCAN 1,4-ALPHA-GLUCOSIDASE"/>
    <property type="match status" value="1"/>
</dbReference>
<dbReference type="Pfam" id="PF19291">
    <property type="entry name" value="TREH_N"/>
    <property type="match status" value="1"/>
</dbReference>
<dbReference type="Pfam" id="PF00723">
    <property type="entry name" value="Glyco_hydro_15"/>
    <property type="match status" value="1"/>
</dbReference>
<organism evidence="3 4">
    <name type="scientific">Fulvivirga kasyanovii</name>
    <dbReference type="NCBI Taxonomy" id="396812"/>
    <lineage>
        <taxon>Bacteria</taxon>
        <taxon>Pseudomonadati</taxon>
        <taxon>Bacteroidota</taxon>
        <taxon>Cytophagia</taxon>
        <taxon>Cytophagales</taxon>
        <taxon>Fulvivirgaceae</taxon>
        <taxon>Fulvivirga</taxon>
    </lineage>
</organism>
<dbReference type="EMBL" id="SMLW01000477">
    <property type="protein sequence ID" value="MTI25041.1"/>
    <property type="molecule type" value="Genomic_DNA"/>
</dbReference>
<dbReference type="GO" id="GO:0016787">
    <property type="term" value="F:hydrolase activity"/>
    <property type="evidence" value="ECO:0007669"/>
    <property type="project" value="UniProtKB-KW"/>
</dbReference>
<dbReference type="InterPro" id="IPR012341">
    <property type="entry name" value="6hp_glycosidase-like_sf"/>
</dbReference>
<dbReference type="InterPro" id="IPR045582">
    <property type="entry name" value="Trehalase-like_N"/>
</dbReference>
<dbReference type="SUPFAM" id="SSF48208">
    <property type="entry name" value="Six-hairpin glycosidases"/>
    <property type="match status" value="1"/>
</dbReference>
<accession>A0ABW9RM69</accession>
<evidence type="ECO:0000259" key="1">
    <source>
        <dbReference type="Pfam" id="PF00723"/>
    </source>
</evidence>
<gene>
    <name evidence="3" type="ORF">E1163_08825</name>
</gene>
<feature type="domain" description="Trehalase-like N-terminal" evidence="2">
    <location>
        <begin position="5"/>
        <end position="188"/>
    </location>
</feature>
<evidence type="ECO:0000259" key="2">
    <source>
        <dbReference type="Pfam" id="PF19291"/>
    </source>
</evidence>
<name>A0ABW9RM69_9BACT</name>
<sequence length="605" mass="69848">MKYLPIEDYGIIGDLNTIALVGINGSIDFMCFPHFDSPSVFASLLDKEKGGYFSISPHFDESRNKQLYLPDTNVLLTRFLSPEGVGEMTDFMPVEDLYEGKALIRRITNIRGQATYYMDCKPRFDYARCSHTAEVVDSRTVLFHCKGNNELTLRLQSTVDLETQGDDVRAVFQLDPGETADFILEIQTNKHPEKDLNQLVSRELTETVNYWKEWTGISKYDGRWREVVNRSALVLKLLTSYKYGSIAAAPTFSLPEHLGGNRNWDYRYCWIRDSSFTLYSLINLGYTKEAANFINWIENLCQDIDTPGGLKLMYTIDGKKEMDEKILDHMEGYRGTSPVRIGNNAHTQLQLDIYGELMDSIYLFNKYGEPISYDFWKKIGGQINWVSNNWEQPDEGIWEVRGGRKEFLHSRLMCWVAIDRAIKVCEGRSFPLNPEWRRQRDKIFNSIYDDFWNEDRQSFVQYKGASTVDAALLLMPLVRFISPTDPRWLSTLKAIEDDLVSDALVYRYQHEKAAKDGMKHGEGSFSMCSFWYVECLARAGMLQKARLLFEKMIGYGNHLELYAEQLGFQGEHLGNFPQAFTHLGLISAAINLDEQLNNLRNRKRD</sequence>
<dbReference type="Proteomes" id="UP000798808">
    <property type="component" value="Unassembled WGS sequence"/>
</dbReference>
<reference evidence="3 4" key="1">
    <citation type="submission" date="2019-02" db="EMBL/GenBank/DDBJ databases">
        <authorList>
            <person name="Goldberg S.R."/>
            <person name="Haltli B.A."/>
            <person name="Correa H."/>
            <person name="Russell K.G."/>
        </authorList>
    </citation>
    <scope>NUCLEOTIDE SEQUENCE [LARGE SCALE GENOMIC DNA]</scope>
    <source>
        <strain evidence="3 4">JCM 16186</strain>
    </source>
</reference>
<keyword evidence="3" id="KW-0378">Hydrolase</keyword>
<evidence type="ECO:0000313" key="3">
    <source>
        <dbReference type="EMBL" id="MTI25041.1"/>
    </source>
</evidence>
<dbReference type="RefSeq" id="WP_155171078.1">
    <property type="nucleotide sequence ID" value="NZ_BAAAFL010000012.1"/>
</dbReference>
<dbReference type="Gene3D" id="1.50.10.10">
    <property type="match status" value="1"/>
</dbReference>
<feature type="domain" description="GH15-like" evidence="1">
    <location>
        <begin position="225"/>
        <end position="589"/>
    </location>
</feature>
<comment type="caution">
    <text evidence="3">The sequence shown here is derived from an EMBL/GenBank/DDBJ whole genome shotgun (WGS) entry which is preliminary data.</text>
</comment>
<protein>
    <submittedName>
        <fullName evidence="3">Glycoside hydrolase family 15 protein</fullName>
    </submittedName>
</protein>
<keyword evidence="4" id="KW-1185">Reference proteome</keyword>
<dbReference type="InterPro" id="IPR008928">
    <property type="entry name" value="6-hairpin_glycosidase_sf"/>
</dbReference>
<evidence type="ECO:0000313" key="4">
    <source>
        <dbReference type="Proteomes" id="UP000798808"/>
    </source>
</evidence>
<dbReference type="InterPro" id="IPR011613">
    <property type="entry name" value="GH15-like"/>
</dbReference>